<keyword evidence="1" id="KW-0472">Membrane</keyword>
<organism evidence="2">
    <name type="scientific">Trypanosoma congolense (strain IL3000)</name>
    <dbReference type="NCBI Taxonomy" id="1068625"/>
    <lineage>
        <taxon>Eukaryota</taxon>
        <taxon>Discoba</taxon>
        <taxon>Euglenozoa</taxon>
        <taxon>Kinetoplastea</taxon>
        <taxon>Metakinetoplastina</taxon>
        <taxon>Trypanosomatida</taxon>
        <taxon>Trypanosomatidae</taxon>
        <taxon>Trypanosoma</taxon>
        <taxon>Nannomonas</taxon>
    </lineage>
</organism>
<dbReference type="EMBL" id="HE575321">
    <property type="protein sequence ID" value="CCC92249.1"/>
    <property type="molecule type" value="Genomic_DNA"/>
</dbReference>
<reference evidence="2" key="1">
    <citation type="journal article" date="2012" name="Proc. Natl. Acad. Sci. U.S.A.">
        <title>Antigenic diversity is generated by distinct evolutionary mechanisms in African trypanosome species.</title>
        <authorList>
            <person name="Jackson A.P."/>
            <person name="Berry A."/>
            <person name="Aslett M."/>
            <person name="Allison H.C."/>
            <person name="Burton P."/>
            <person name="Vavrova-Anderson J."/>
            <person name="Brown R."/>
            <person name="Browne H."/>
            <person name="Corton N."/>
            <person name="Hauser H."/>
            <person name="Gamble J."/>
            <person name="Gilderthorp R."/>
            <person name="Marcello L."/>
            <person name="McQuillan J."/>
            <person name="Otto T.D."/>
            <person name="Quail M.A."/>
            <person name="Sanders M.J."/>
            <person name="van Tonder A."/>
            <person name="Ginger M.L."/>
            <person name="Field M.C."/>
            <person name="Barry J.D."/>
            <person name="Hertz-Fowler C."/>
            <person name="Berriman M."/>
        </authorList>
    </citation>
    <scope>NUCLEOTIDE SEQUENCE</scope>
    <source>
        <strain evidence="2">IL3000</strain>
    </source>
</reference>
<accession>G0US86</accession>
<keyword evidence="1" id="KW-1133">Transmembrane helix</keyword>
<name>G0US86_TRYCI</name>
<feature type="transmembrane region" description="Helical" evidence="1">
    <location>
        <begin position="52"/>
        <end position="77"/>
    </location>
</feature>
<feature type="transmembrane region" description="Helical" evidence="1">
    <location>
        <begin position="20"/>
        <end position="40"/>
    </location>
</feature>
<feature type="transmembrane region" description="Helical" evidence="1">
    <location>
        <begin position="83"/>
        <end position="102"/>
    </location>
</feature>
<proteinExistence type="predicted"/>
<dbReference type="AlphaFoldDB" id="G0US86"/>
<sequence>MTILCLKVAARMWGAHGPLFSVLFTTSLCSLFVNSFLLSLIINHGEVNVERVLLACVSVVLYRLWDCFCCCFFFRFLRCSSRHGYGFLWVICFPCVFYLLFLREQ</sequence>
<evidence type="ECO:0000256" key="1">
    <source>
        <dbReference type="SAM" id="Phobius"/>
    </source>
</evidence>
<gene>
    <name evidence="2" type="ORF">TCIL3000_8_4710</name>
</gene>
<evidence type="ECO:0000313" key="2">
    <source>
        <dbReference type="EMBL" id="CCC92249.1"/>
    </source>
</evidence>
<protein>
    <submittedName>
        <fullName evidence="2">Uncharacterized protein</fullName>
    </submittedName>
</protein>
<keyword evidence="1" id="KW-0812">Transmembrane</keyword>